<proteinExistence type="predicted"/>
<dbReference type="PANTHER" id="PTHR47074">
    <property type="entry name" value="BNAC02G40300D PROTEIN"/>
    <property type="match status" value="1"/>
</dbReference>
<dbReference type="PANTHER" id="PTHR47074:SF48">
    <property type="entry name" value="POLYNUCLEOTIDYL TRANSFERASE, RIBONUCLEASE H-LIKE SUPERFAMILY PROTEIN"/>
    <property type="match status" value="1"/>
</dbReference>
<dbReference type="InterPro" id="IPR052929">
    <property type="entry name" value="RNase_H-like_EbsB-rel"/>
</dbReference>
<name>A0A2K3P296_TRIPR</name>
<protein>
    <submittedName>
        <fullName evidence="2">Cytochrome p450</fullName>
    </submittedName>
</protein>
<dbReference type="GO" id="GO:0003676">
    <property type="term" value="F:nucleic acid binding"/>
    <property type="evidence" value="ECO:0007669"/>
    <property type="project" value="InterPro"/>
</dbReference>
<dbReference type="Pfam" id="PF13456">
    <property type="entry name" value="RVT_3"/>
    <property type="match status" value="1"/>
</dbReference>
<dbReference type="AlphaFoldDB" id="A0A2K3P296"/>
<reference evidence="2 3" key="1">
    <citation type="journal article" date="2014" name="Am. J. Bot.">
        <title>Genome assembly and annotation for red clover (Trifolium pratense; Fabaceae).</title>
        <authorList>
            <person name="Istvanek J."/>
            <person name="Jaros M."/>
            <person name="Krenek A."/>
            <person name="Repkova J."/>
        </authorList>
    </citation>
    <scope>NUCLEOTIDE SEQUENCE [LARGE SCALE GENOMIC DNA]</scope>
    <source>
        <strain evidence="3">cv. Tatra</strain>
        <tissue evidence="2">Young leaves</tissue>
    </source>
</reference>
<evidence type="ECO:0000313" key="3">
    <source>
        <dbReference type="Proteomes" id="UP000236291"/>
    </source>
</evidence>
<dbReference type="InterPro" id="IPR002156">
    <property type="entry name" value="RNaseH_domain"/>
</dbReference>
<dbReference type="EMBL" id="ASHM01003131">
    <property type="protein sequence ID" value="PNY09412.1"/>
    <property type="molecule type" value="Genomic_DNA"/>
</dbReference>
<evidence type="ECO:0000313" key="2">
    <source>
        <dbReference type="EMBL" id="PNY09412.1"/>
    </source>
</evidence>
<evidence type="ECO:0000259" key="1">
    <source>
        <dbReference type="Pfam" id="PF13456"/>
    </source>
</evidence>
<feature type="domain" description="RNase H type-1" evidence="1">
    <location>
        <begin position="16"/>
        <end position="86"/>
    </location>
</feature>
<reference evidence="2 3" key="2">
    <citation type="journal article" date="2017" name="Front. Plant Sci.">
        <title>Gene Classification and Mining of Molecular Markers Useful in Red Clover (Trifolium pratense) Breeding.</title>
        <authorList>
            <person name="Istvanek J."/>
            <person name="Dluhosova J."/>
            <person name="Dluhos P."/>
            <person name="Patkova L."/>
            <person name="Nedelnik J."/>
            <person name="Repkova J."/>
        </authorList>
    </citation>
    <scope>NUCLEOTIDE SEQUENCE [LARGE SCALE GENOMIC DNA]</scope>
    <source>
        <strain evidence="3">cv. Tatra</strain>
        <tissue evidence="2">Young leaves</tissue>
    </source>
</reference>
<organism evidence="2 3">
    <name type="scientific">Trifolium pratense</name>
    <name type="common">Red clover</name>
    <dbReference type="NCBI Taxonomy" id="57577"/>
    <lineage>
        <taxon>Eukaryota</taxon>
        <taxon>Viridiplantae</taxon>
        <taxon>Streptophyta</taxon>
        <taxon>Embryophyta</taxon>
        <taxon>Tracheophyta</taxon>
        <taxon>Spermatophyta</taxon>
        <taxon>Magnoliopsida</taxon>
        <taxon>eudicotyledons</taxon>
        <taxon>Gunneridae</taxon>
        <taxon>Pentapetalae</taxon>
        <taxon>rosids</taxon>
        <taxon>fabids</taxon>
        <taxon>Fabales</taxon>
        <taxon>Fabaceae</taxon>
        <taxon>Papilionoideae</taxon>
        <taxon>50 kb inversion clade</taxon>
        <taxon>NPAAA clade</taxon>
        <taxon>Hologalegina</taxon>
        <taxon>IRL clade</taxon>
        <taxon>Trifolieae</taxon>
        <taxon>Trifolium</taxon>
    </lineage>
</organism>
<comment type="caution">
    <text evidence="2">The sequence shown here is derived from an EMBL/GenBank/DDBJ whole genome shotgun (WGS) entry which is preliminary data.</text>
</comment>
<dbReference type="Proteomes" id="UP000236291">
    <property type="component" value="Unassembled WGS sequence"/>
</dbReference>
<sequence length="90" mass="10253">MTGGGKVTTVGGGKLTKATRIDMCIINNQGRFVRVRTERIEHILDVKIGEVIGLLSALKWVDELRLRNMDFEVDCKRVINDIYSNRTYKL</sequence>
<dbReference type="GO" id="GO:0004523">
    <property type="term" value="F:RNA-DNA hybrid ribonuclease activity"/>
    <property type="evidence" value="ECO:0007669"/>
    <property type="project" value="InterPro"/>
</dbReference>
<accession>A0A2K3P296</accession>
<gene>
    <name evidence="2" type="ORF">L195_g005963</name>
</gene>